<dbReference type="RefSeq" id="WP_377374178.1">
    <property type="nucleotide sequence ID" value="NZ_JBHSSW010000001.1"/>
</dbReference>
<dbReference type="InterPro" id="IPR033922">
    <property type="entry name" value="NAD_bind_Glu_DH"/>
</dbReference>
<dbReference type="EMBL" id="JBHSSW010000001">
    <property type="protein sequence ID" value="MFC6196587.1"/>
    <property type="molecule type" value="Genomic_DNA"/>
</dbReference>
<dbReference type="SUPFAM" id="SSF51735">
    <property type="entry name" value="NAD(P)-binding Rossmann-fold domains"/>
    <property type="match status" value="1"/>
</dbReference>
<evidence type="ECO:0000313" key="7">
    <source>
        <dbReference type="Proteomes" id="UP001596303"/>
    </source>
</evidence>
<sequence>MGQMLSDALTRLETVCEEQGNFKEAHLRLKYPAETLSATIPVRRDDGSLLLVKAWRCRYNRLRGPTKGGIRFHKSVTMDEVMTLGFWMTIKTAIADVPFGGAKGGAQIDASELSRRELEALSRGYIRAFSGMIGPERDIPAPDVATGGQPIAWMADEYFHLIDGQRPDVITGKPLAFFGSKGRNAATGKGAAICLDTLEDRLPFSLKGASFTVQGFGNAGAEIAKDLCDRGMVLVAASDSRATVSNPEGLDADALAEHKSKTGSVKDFDGAETTDRNAIVTLETDLFVPAALGGVITRDNVSEVKARAILEVANGPVEPEADDALEDMGVVVIPDVLANAGGVIVSWYEWLQNRAGDYWPEEEVTSRLEKQMRIAAKAVSDLAKEDTHLRKAAYELAIRRIADSVEVLGSQADY</sequence>
<dbReference type="InterPro" id="IPR014362">
    <property type="entry name" value="Glu_DH"/>
</dbReference>
<organism evidence="6 7">
    <name type="scientific">Ponticaulis profundi</name>
    <dbReference type="NCBI Taxonomy" id="2665222"/>
    <lineage>
        <taxon>Bacteria</taxon>
        <taxon>Pseudomonadati</taxon>
        <taxon>Pseudomonadota</taxon>
        <taxon>Alphaproteobacteria</taxon>
        <taxon>Hyphomonadales</taxon>
        <taxon>Hyphomonadaceae</taxon>
        <taxon>Ponticaulis</taxon>
    </lineage>
</organism>
<dbReference type="InterPro" id="IPR046346">
    <property type="entry name" value="Aminoacid_DH-like_N_sf"/>
</dbReference>
<evidence type="ECO:0000313" key="6">
    <source>
        <dbReference type="EMBL" id="MFC6196587.1"/>
    </source>
</evidence>
<dbReference type="InterPro" id="IPR006095">
    <property type="entry name" value="Glu/Leu/Phe/Val/Trp_DH"/>
</dbReference>
<dbReference type="Gene3D" id="3.40.50.10860">
    <property type="entry name" value="Leucine Dehydrogenase, chain A, domain 1"/>
    <property type="match status" value="1"/>
</dbReference>
<dbReference type="InterPro" id="IPR006096">
    <property type="entry name" value="Glu/Leu/Phe/Val/Trp_DH_C"/>
</dbReference>
<accession>A0ABW1S4I7</accession>
<evidence type="ECO:0000259" key="5">
    <source>
        <dbReference type="SMART" id="SM00839"/>
    </source>
</evidence>
<dbReference type="PRINTS" id="PR00082">
    <property type="entry name" value="GLFDHDRGNASE"/>
</dbReference>
<protein>
    <recommendedName>
        <fullName evidence="3">Glutamate dehydrogenase</fullName>
    </recommendedName>
</protein>
<evidence type="ECO:0000256" key="4">
    <source>
        <dbReference type="RuleBase" id="RU004417"/>
    </source>
</evidence>
<comment type="similarity">
    <text evidence="1 3 4">Belongs to the Glu/Leu/Phe/Val dehydrogenases family.</text>
</comment>
<comment type="caution">
    <text evidence="6">The sequence shown here is derived from an EMBL/GenBank/DDBJ whole genome shotgun (WGS) entry which is preliminary data.</text>
</comment>
<feature type="domain" description="Glutamate/phenylalanine/leucine/valine/L-tryptophan dehydrogenase C-terminal" evidence="5">
    <location>
        <begin position="180"/>
        <end position="409"/>
    </location>
</feature>
<dbReference type="GO" id="GO:0016491">
    <property type="term" value="F:oxidoreductase activity"/>
    <property type="evidence" value="ECO:0007669"/>
    <property type="project" value="UniProtKB-KW"/>
</dbReference>
<evidence type="ECO:0000256" key="3">
    <source>
        <dbReference type="PIRNR" id="PIRNR000185"/>
    </source>
</evidence>
<dbReference type="Pfam" id="PF00208">
    <property type="entry name" value="ELFV_dehydrog"/>
    <property type="match status" value="1"/>
</dbReference>
<keyword evidence="2 3" id="KW-0560">Oxidoreductase</keyword>
<dbReference type="PANTHER" id="PTHR11606:SF13">
    <property type="entry name" value="GLUTAMATE DEHYDROGENASE 1, MITOCHONDRIAL"/>
    <property type="match status" value="1"/>
</dbReference>
<dbReference type="Pfam" id="PF02812">
    <property type="entry name" value="ELFV_dehydrog_N"/>
    <property type="match status" value="1"/>
</dbReference>
<dbReference type="InterPro" id="IPR036291">
    <property type="entry name" value="NAD(P)-bd_dom_sf"/>
</dbReference>
<dbReference type="PANTHER" id="PTHR11606">
    <property type="entry name" value="GLUTAMATE DEHYDROGENASE"/>
    <property type="match status" value="1"/>
</dbReference>
<reference evidence="7" key="1">
    <citation type="journal article" date="2019" name="Int. J. Syst. Evol. Microbiol.">
        <title>The Global Catalogue of Microorganisms (GCM) 10K type strain sequencing project: providing services to taxonomists for standard genome sequencing and annotation.</title>
        <authorList>
            <consortium name="The Broad Institute Genomics Platform"/>
            <consortium name="The Broad Institute Genome Sequencing Center for Infectious Disease"/>
            <person name="Wu L."/>
            <person name="Ma J."/>
        </authorList>
    </citation>
    <scope>NUCLEOTIDE SEQUENCE [LARGE SCALE GENOMIC DNA]</scope>
    <source>
        <strain evidence="7">CGMCC-1.15741</strain>
    </source>
</reference>
<evidence type="ECO:0000256" key="1">
    <source>
        <dbReference type="ARBA" id="ARBA00006382"/>
    </source>
</evidence>
<dbReference type="SMART" id="SM00839">
    <property type="entry name" value="ELFV_dehydrog"/>
    <property type="match status" value="1"/>
</dbReference>
<dbReference type="Proteomes" id="UP001596303">
    <property type="component" value="Unassembled WGS sequence"/>
</dbReference>
<dbReference type="CDD" id="cd01076">
    <property type="entry name" value="NAD_bind_1_Glu_DH"/>
    <property type="match status" value="1"/>
</dbReference>
<dbReference type="PIRSF" id="PIRSF000185">
    <property type="entry name" value="Glu_DH"/>
    <property type="match status" value="1"/>
</dbReference>
<keyword evidence="7" id="KW-1185">Reference proteome</keyword>
<proteinExistence type="inferred from homology"/>
<dbReference type="InterPro" id="IPR006097">
    <property type="entry name" value="Glu/Leu/Phe/Val/Trp_DH_dimer"/>
</dbReference>
<name>A0ABW1S4I7_9PROT</name>
<gene>
    <name evidence="6" type="ORF">ACFQDM_00780</name>
</gene>
<dbReference type="SUPFAM" id="SSF53223">
    <property type="entry name" value="Aminoacid dehydrogenase-like, N-terminal domain"/>
    <property type="match status" value="1"/>
</dbReference>
<evidence type="ECO:0000256" key="2">
    <source>
        <dbReference type="ARBA" id="ARBA00023002"/>
    </source>
</evidence>
<dbReference type="Gene3D" id="3.40.50.720">
    <property type="entry name" value="NAD(P)-binding Rossmann-like Domain"/>
    <property type="match status" value="1"/>
</dbReference>